<gene>
    <name evidence="1" type="ORF">IQ35_03873</name>
</gene>
<evidence type="ECO:0000313" key="1">
    <source>
        <dbReference type="EMBL" id="TWH89393.1"/>
    </source>
</evidence>
<name>A0A562K2C4_SPHWJ</name>
<evidence type="ECO:0000313" key="2">
    <source>
        <dbReference type="Proteomes" id="UP000316624"/>
    </source>
</evidence>
<proteinExistence type="predicted"/>
<keyword evidence="2" id="KW-1185">Reference proteome</keyword>
<dbReference type="EMBL" id="VLKK01000034">
    <property type="protein sequence ID" value="TWH89393.1"/>
    <property type="molecule type" value="Genomic_DNA"/>
</dbReference>
<accession>A0A562K2C4</accession>
<dbReference type="AlphaFoldDB" id="A0A562K2C4"/>
<reference evidence="1 2" key="1">
    <citation type="journal article" date="2015" name="Stand. Genomic Sci.">
        <title>Genomic Encyclopedia of Bacterial and Archaeal Type Strains, Phase III: the genomes of soil and plant-associated and newly described type strains.</title>
        <authorList>
            <person name="Whitman W.B."/>
            <person name="Woyke T."/>
            <person name="Klenk H.P."/>
            <person name="Zhou Y."/>
            <person name="Lilburn T.G."/>
            <person name="Beck B.J."/>
            <person name="De Vos P."/>
            <person name="Vandamme P."/>
            <person name="Eisen J.A."/>
            <person name="Garrity G."/>
            <person name="Hugenholtz P."/>
            <person name="Kyrpides N.C."/>
        </authorList>
    </citation>
    <scope>NUCLEOTIDE SEQUENCE [LARGE SCALE GENOMIC DNA]</scope>
    <source>
        <strain evidence="1 2">CGMCC 1.7748</strain>
    </source>
</reference>
<comment type="caution">
    <text evidence="1">The sequence shown here is derived from an EMBL/GenBank/DDBJ whole genome shotgun (WGS) entry which is preliminary data.</text>
</comment>
<sequence length="78" mass="8262">MPPSASKLGVTAHGQNEAMKEADRLLFANGFGVRLIPGAAGVLEADYAEEVSGYLVDEAGDHEYHRSRVYAADGEPVS</sequence>
<organism evidence="1 2">
    <name type="scientific">Sphingobium wenxiniae (strain DSM 21828 / CGMCC 1.7748 / JZ-1)</name>
    <dbReference type="NCBI Taxonomy" id="595605"/>
    <lineage>
        <taxon>Bacteria</taxon>
        <taxon>Pseudomonadati</taxon>
        <taxon>Pseudomonadota</taxon>
        <taxon>Alphaproteobacteria</taxon>
        <taxon>Sphingomonadales</taxon>
        <taxon>Sphingomonadaceae</taxon>
        <taxon>Sphingobium</taxon>
    </lineage>
</organism>
<protein>
    <submittedName>
        <fullName evidence="1">Uncharacterized protein</fullName>
    </submittedName>
</protein>
<dbReference type="Proteomes" id="UP000316624">
    <property type="component" value="Unassembled WGS sequence"/>
</dbReference>